<keyword evidence="3" id="KW-0472">Membrane</keyword>
<feature type="transmembrane region" description="Helical" evidence="3">
    <location>
        <begin position="91"/>
        <end position="109"/>
    </location>
</feature>
<feature type="transmembrane region" description="Helical" evidence="3">
    <location>
        <begin position="220"/>
        <end position="239"/>
    </location>
</feature>
<feature type="transmembrane region" description="Helical" evidence="3">
    <location>
        <begin position="41"/>
        <end position="65"/>
    </location>
</feature>
<sequence length="346" mass="37085">MDYVSEWFVRKRSIAFGIISGMDGLVSAALTPVFAFCLNKFGYTATILGWTIAFLILTTIGILCIRPRLPASDSHVVKPTASDFVFLRKPLFWTLLAAIITQALAQFVPSTYIPSYALDVGLSSTKGSLLLSLLNLGEAMGQPLLGVLADYQNITYSPMLLSTIGAGLQTLLMWGYSQQLWSLAIFVLLYGGTAGGFAILRPRFSAAIVNNGSDKEQYVLVFAVLTAMRGAAIVCSGFVSPGLLDEDARATSGFGAGKWSHIILFVGFMLLVSSFGALGTFIKAPKTADVQTTKTAETIESGSNLEIANEKCPRSGVGLVISMYEEDLSGKVIEQTRDTVGRGERA</sequence>
<dbReference type="InterPro" id="IPR036259">
    <property type="entry name" value="MFS_trans_sf"/>
</dbReference>
<dbReference type="AlphaFoldDB" id="A0AAE0DR20"/>
<dbReference type="Pfam" id="PF07690">
    <property type="entry name" value="MFS_1"/>
    <property type="match status" value="1"/>
</dbReference>
<evidence type="ECO:0000256" key="3">
    <source>
        <dbReference type="SAM" id="Phobius"/>
    </source>
</evidence>
<dbReference type="InterPro" id="IPR011701">
    <property type="entry name" value="MFS"/>
</dbReference>
<dbReference type="PANTHER" id="PTHR11360:SF287">
    <property type="entry name" value="MFS MONOCARBOXYLATE TRANSPORTER"/>
    <property type="match status" value="1"/>
</dbReference>
<dbReference type="GO" id="GO:0016020">
    <property type="term" value="C:membrane"/>
    <property type="evidence" value="ECO:0007669"/>
    <property type="project" value="UniProtKB-SubCell"/>
</dbReference>
<dbReference type="EMBL" id="JASNWA010000004">
    <property type="protein sequence ID" value="KAK3177240.1"/>
    <property type="molecule type" value="Genomic_DNA"/>
</dbReference>
<evidence type="ECO:0000313" key="4">
    <source>
        <dbReference type="EMBL" id="KAK3177240.1"/>
    </source>
</evidence>
<accession>A0AAE0DR20</accession>
<evidence type="ECO:0000256" key="1">
    <source>
        <dbReference type="ARBA" id="ARBA00004141"/>
    </source>
</evidence>
<dbReference type="SUPFAM" id="SSF103473">
    <property type="entry name" value="MFS general substrate transporter"/>
    <property type="match status" value="1"/>
</dbReference>
<keyword evidence="3" id="KW-0812">Transmembrane</keyword>
<keyword evidence="5" id="KW-1185">Reference proteome</keyword>
<dbReference type="GO" id="GO:0022857">
    <property type="term" value="F:transmembrane transporter activity"/>
    <property type="evidence" value="ECO:0007669"/>
    <property type="project" value="InterPro"/>
</dbReference>
<proteinExistence type="inferred from homology"/>
<gene>
    <name evidence="4" type="ORF">OEA41_008569</name>
</gene>
<comment type="caution">
    <text evidence="4">The sequence shown here is derived from an EMBL/GenBank/DDBJ whole genome shotgun (WGS) entry which is preliminary data.</text>
</comment>
<name>A0AAE0DR20_9LECA</name>
<reference evidence="4" key="1">
    <citation type="submission" date="2022-11" db="EMBL/GenBank/DDBJ databases">
        <title>Chromosomal genome sequence assembly and mating type (MAT) locus characterization of the leprose asexual lichenized fungus Lepraria neglecta (Nyl.) Erichsen.</title>
        <authorList>
            <person name="Allen J.L."/>
            <person name="Pfeffer B."/>
        </authorList>
    </citation>
    <scope>NUCLEOTIDE SEQUENCE</scope>
    <source>
        <strain evidence="4">Allen 5258</strain>
    </source>
</reference>
<dbReference type="PANTHER" id="PTHR11360">
    <property type="entry name" value="MONOCARBOXYLATE TRANSPORTER"/>
    <property type="match status" value="1"/>
</dbReference>
<dbReference type="Proteomes" id="UP001276659">
    <property type="component" value="Unassembled WGS sequence"/>
</dbReference>
<comment type="similarity">
    <text evidence="2">Belongs to the major facilitator superfamily. Monocarboxylate porter (TC 2.A.1.13) family.</text>
</comment>
<dbReference type="Gene3D" id="1.20.1250.20">
    <property type="entry name" value="MFS general substrate transporter like domains"/>
    <property type="match status" value="1"/>
</dbReference>
<evidence type="ECO:0000256" key="2">
    <source>
        <dbReference type="ARBA" id="ARBA00006727"/>
    </source>
</evidence>
<feature type="transmembrane region" description="Helical" evidence="3">
    <location>
        <begin position="12"/>
        <end position="35"/>
    </location>
</feature>
<keyword evidence="3" id="KW-1133">Transmembrane helix</keyword>
<feature type="transmembrane region" description="Helical" evidence="3">
    <location>
        <begin position="180"/>
        <end position="200"/>
    </location>
</feature>
<evidence type="ECO:0000313" key="5">
    <source>
        <dbReference type="Proteomes" id="UP001276659"/>
    </source>
</evidence>
<evidence type="ECO:0008006" key="6">
    <source>
        <dbReference type="Google" id="ProtNLM"/>
    </source>
</evidence>
<organism evidence="4 5">
    <name type="scientific">Lepraria neglecta</name>
    <dbReference type="NCBI Taxonomy" id="209136"/>
    <lineage>
        <taxon>Eukaryota</taxon>
        <taxon>Fungi</taxon>
        <taxon>Dikarya</taxon>
        <taxon>Ascomycota</taxon>
        <taxon>Pezizomycotina</taxon>
        <taxon>Lecanoromycetes</taxon>
        <taxon>OSLEUM clade</taxon>
        <taxon>Lecanoromycetidae</taxon>
        <taxon>Lecanorales</taxon>
        <taxon>Lecanorineae</taxon>
        <taxon>Stereocaulaceae</taxon>
        <taxon>Lepraria</taxon>
    </lineage>
</organism>
<comment type="subcellular location">
    <subcellularLocation>
        <location evidence="1">Membrane</location>
        <topology evidence="1">Multi-pass membrane protein</topology>
    </subcellularLocation>
</comment>
<dbReference type="InterPro" id="IPR050327">
    <property type="entry name" value="Proton-linked_MCT"/>
</dbReference>
<feature type="transmembrane region" description="Helical" evidence="3">
    <location>
        <begin position="259"/>
        <end position="282"/>
    </location>
</feature>
<protein>
    <recommendedName>
        <fullName evidence="6">MFS general substrate transporter</fullName>
    </recommendedName>
</protein>